<dbReference type="RefSeq" id="XP_018191120.1">
    <property type="nucleotide sequence ID" value="XM_018334798.1"/>
</dbReference>
<dbReference type="OMA" id="RMQMSAS"/>
<name>A0A165IYV1_XYLHT</name>
<feature type="region of interest" description="Disordered" evidence="1">
    <location>
        <begin position="1036"/>
        <end position="1170"/>
    </location>
</feature>
<dbReference type="Pfam" id="PF14438">
    <property type="entry name" value="SM-ATX"/>
    <property type="match status" value="1"/>
</dbReference>
<feature type="compositionally biased region" description="Basic and acidic residues" evidence="1">
    <location>
        <begin position="431"/>
        <end position="453"/>
    </location>
</feature>
<evidence type="ECO:0000313" key="4">
    <source>
        <dbReference type="Proteomes" id="UP000076632"/>
    </source>
</evidence>
<feature type="compositionally biased region" description="Low complexity" evidence="1">
    <location>
        <begin position="770"/>
        <end position="793"/>
    </location>
</feature>
<gene>
    <name evidence="3" type="ORF">L228DRAFT_266030</name>
</gene>
<dbReference type="PANTHER" id="PTHR12854">
    <property type="entry name" value="ATAXIN 2-RELATED"/>
    <property type="match status" value="1"/>
</dbReference>
<evidence type="ECO:0000313" key="3">
    <source>
        <dbReference type="EMBL" id="KZF25565.1"/>
    </source>
</evidence>
<dbReference type="InterPro" id="IPR045117">
    <property type="entry name" value="ATXN2-like"/>
</dbReference>
<dbReference type="InterPro" id="IPR025852">
    <property type="entry name" value="SM_dom_ATX"/>
</dbReference>
<feature type="compositionally biased region" description="Low complexity" evidence="1">
    <location>
        <begin position="384"/>
        <end position="400"/>
    </location>
</feature>
<feature type="compositionally biased region" description="Polar residues" evidence="1">
    <location>
        <begin position="687"/>
        <end position="696"/>
    </location>
</feature>
<dbReference type="STRING" id="1328760.A0A165IYV1"/>
<dbReference type="Pfam" id="PF06741">
    <property type="entry name" value="LsmAD"/>
    <property type="match status" value="1"/>
</dbReference>
<dbReference type="SMART" id="SM01272">
    <property type="entry name" value="LsmAD"/>
    <property type="match status" value="1"/>
</dbReference>
<dbReference type="OrthoDB" id="2275718at2759"/>
<feature type="compositionally biased region" description="Polar residues" evidence="1">
    <location>
        <begin position="73"/>
        <end position="112"/>
    </location>
</feature>
<feature type="region of interest" description="Disordered" evidence="1">
    <location>
        <begin position="759"/>
        <end position="812"/>
    </location>
</feature>
<dbReference type="GeneID" id="28899935"/>
<feature type="compositionally biased region" description="Pro residues" evidence="1">
    <location>
        <begin position="1142"/>
        <end position="1154"/>
    </location>
</feature>
<protein>
    <recommendedName>
        <fullName evidence="2">LsmAD domain-containing protein</fullName>
    </recommendedName>
</protein>
<dbReference type="EMBL" id="KV407455">
    <property type="protein sequence ID" value="KZF25565.1"/>
    <property type="molecule type" value="Genomic_DNA"/>
</dbReference>
<feature type="compositionally biased region" description="Polar residues" evidence="1">
    <location>
        <begin position="1069"/>
        <end position="1078"/>
    </location>
</feature>
<proteinExistence type="predicted"/>
<dbReference type="GO" id="GO:0010494">
    <property type="term" value="C:cytoplasmic stress granule"/>
    <property type="evidence" value="ECO:0007669"/>
    <property type="project" value="TreeGrafter"/>
</dbReference>
<feature type="compositionally biased region" description="Low complexity" evidence="1">
    <location>
        <begin position="1053"/>
        <end position="1062"/>
    </location>
</feature>
<dbReference type="Proteomes" id="UP000076632">
    <property type="component" value="Unassembled WGS sequence"/>
</dbReference>
<feature type="compositionally biased region" description="Low complexity" evidence="1">
    <location>
        <begin position="18"/>
        <end position="34"/>
    </location>
</feature>
<dbReference type="GO" id="GO:0034063">
    <property type="term" value="P:stress granule assembly"/>
    <property type="evidence" value="ECO:0007669"/>
    <property type="project" value="TreeGrafter"/>
</dbReference>
<sequence>MASPATASPVSVNGSAPNGASSNTSADSSTNTGGRPQLKSTSSGRSLDANRRQAPSPMEATQRKSPAPKAWAQGTTNPITQRPSNFNTSNGNAAQNKPANPPKTSNAVSKETNTPEKHANDRLVYLLANFMGLQSVITVKSGDKFSGIFSGASLDTNESAYVLKMVKQIGFANNDRVNGATEHDTYIGSGADFSMTFEIKDVIDLAVEEVNFHESRPKPSSRAGFRTDTDISSGFAARERTLQRWEPSADSEVDMSLESTTGAAGWDQFEANKRLYGLESDYDETMYTTSINRNSPLYHQRAAHAERIAQEIESGNTTNAHVAEERGIKLPDSGLSEEDKYSGVQRGAAEFPPLTSGRPNKYTPPAKRPPTGQPTVPGAPVDPAIISSQISRASSAAAAKKPAEFKATENKPASPATIPGATQQTVVAPADTDKLGEKPAEKAAEKQADKPTEDTTEAAATASVPTKEADSTAALPSKPVQSIKTPELVAPTSGKPGAPSVPAVANRTGPENATANVETELLDSFKQFANSEKMRVQERKRNQASHDKAIKINDLMKFSKNFKLMTPVPKDLVPILAKDKMKQEEIMLKAQKAAEEAKAAAPKSPAKAMLVGGAESKPTQQRPVSTARYDPGTSAPMSPADRQAQLRGRSAFSQASFNNHHGPRNDRALPAQNIPSLSPRGPALSQRLANIQQQNRAGAPHSNVPSPMPIQEGRLPPTGPAMASTPGLPHPLKNASMAPPGGAASTKFNVKALEFKPNPAATSFTPGRHSSISSSPKAAPSAARPTPRVSSPATFFGNKKPLPSSERPSISNAFNPIKRMKTEAEAEKKDFSSNGGIKHAYATPPTWTVTKENENKTYLDMFEKVTFVPHTTSPAHVPPMNAQLPHQHQLPFHLQQGAPGLPPTQLPLQGPVHPPHFPAAGPHHFDDHRMHPSSSASSVFPSPRLQQINMAYPSPMPQPAQLAAYGQPMPQYAMAPAGPQLAHLRQYPGAPQFVNAPGAHLGAPMMVHQPTAPFMGMPQGMGVPIAPQMAMYSPSQGHAYAQHAGPPPPPPGSNGYPSPGRGAPMMIHQGSQPGQAPQQMMWMSPGHQAQPVFAPQQPGQMAPMRAAYPPPQQPPFGTNPHQPQQLPPQPHRAGPNGTYAQPMPPHQVAQPPPSVAAASHAPETTGEESK</sequence>
<organism evidence="3 4">
    <name type="scientific">Xylona heveae (strain CBS 132557 / TC161)</name>
    <dbReference type="NCBI Taxonomy" id="1328760"/>
    <lineage>
        <taxon>Eukaryota</taxon>
        <taxon>Fungi</taxon>
        <taxon>Dikarya</taxon>
        <taxon>Ascomycota</taxon>
        <taxon>Pezizomycotina</taxon>
        <taxon>Xylonomycetes</taxon>
        <taxon>Xylonales</taxon>
        <taxon>Xylonaceae</taxon>
        <taxon>Xylona</taxon>
    </lineage>
</organism>
<accession>A0A165IYV1</accession>
<evidence type="ECO:0000256" key="1">
    <source>
        <dbReference type="SAM" id="MobiDB-lite"/>
    </source>
</evidence>
<feature type="domain" description="LsmAD" evidence="2">
    <location>
        <begin position="276"/>
        <end position="347"/>
    </location>
</feature>
<evidence type="ECO:0000259" key="2">
    <source>
        <dbReference type="SMART" id="SM01272"/>
    </source>
</evidence>
<feature type="compositionally biased region" description="Low complexity" evidence="1">
    <location>
        <begin position="599"/>
        <end position="608"/>
    </location>
</feature>
<dbReference type="InParanoid" id="A0A165IYV1"/>
<dbReference type="AlphaFoldDB" id="A0A165IYV1"/>
<reference evidence="3 4" key="1">
    <citation type="journal article" date="2016" name="Fungal Biol.">
        <title>The genome of Xylona heveae provides a window into fungal endophytism.</title>
        <authorList>
            <person name="Gazis R."/>
            <person name="Kuo A."/>
            <person name="Riley R."/>
            <person name="LaButti K."/>
            <person name="Lipzen A."/>
            <person name="Lin J."/>
            <person name="Amirebrahimi M."/>
            <person name="Hesse C.N."/>
            <person name="Spatafora J.W."/>
            <person name="Henrissat B."/>
            <person name="Hainaut M."/>
            <person name="Grigoriev I.V."/>
            <person name="Hibbett D.S."/>
        </authorList>
    </citation>
    <scope>NUCLEOTIDE SEQUENCE [LARGE SCALE GENOMIC DNA]</scope>
    <source>
        <strain evidence="3 4">TC161</strain>
    </source>
</reference>
<dbReference type="GO" id="GO:0003729">
    <property type="term" value="F:mRNA binding"/>
    <property type="evidence" value="ECO:0007669"/>
    <property type="project" value="TreeGrafter"/>
</dbReference>
<feature type="region of interest" description="Disordered" evidence="1">
    <location>
        <begin position="595"/>
        <end position="743"/>
    </location>
</feature>
<feature type="region of interest" description="Disordered" evidence="1">
    <location>
        <begin position="326"/>
        <end position="513"/>
    </location>
</feature>
<feature type="region of interest" description="Disordered" evidence="1">
    <location>
        <begin position="1"/>
        <end position="116"/>
    </location>
</feature>
<dbReference type="PANTHER" id="PTHR12854:SF7">
    <property type="entry name" value="ATAXIN-2 HOMOLOG"/>
    <property type="match status" value="1"/>
</dbReference>
<dbReference type="InterPro" id="IPR009604">
    <property type="entry name" value="LsmAD_domain"/>
</dbReference>
<keyword evidence="4" id="KW-1185">Reference proteome</keyword>
<feature type="compositionally biased region" description="Polar residues" evidence="1">
    <location>
        <begin position="1"/>
        <end position="16"/>
    </location>
</feature>